<evidence type="ECO:0000256" key="1">
    <source>
        <dbReference type="SAM" id="MobiDB-lite"/>
    </source>
</evidence>
<feature type="compositionally biased region" description="Basic residues" evidence="1">
    <location>
        <begin position="59"/>
        <end position="68"/>
    </location>
</feature>
<comment type="caution">
    <text evidence="2">The sequence shown here is derived from an EMBL/GenBank/DDBJ whole genome shotgun (WGS) entry which is preliminary data.</text>
</comment>
<accession>Q4TE31</accession>
<protein>
    <submittedName>
        <fullName evidence="2">(spotted green pufferfish) hypothetical protein</fullName>
    </submittedName>
</protein>
<organism evidence="2">
    <name type="scientific">Tetraodon nigroviridis</name>
    <name type="common">Spotted green pufferfish</name>
    <name type="synonym">Chelonodon nigroviridis</name>
    <dbReference type="NCBI Taxonomy" id="99883"/>
    <lineage>
        <taxon>Eukaryota</taxon>
        <taxon>Metazoa</taxon>
        <taxon>Chordata</taxon>
        <taxon>Craniata</taxon>
        <taxon>Vertebrata</taxon>
        <taxon>Euteleostomi</taxon>
        <taxon>Actinopterygii</taxon>
        <taxon>Neopterygii</taxon>
        <taxon>Teleostei</taxon>
        <taxon>Neoteleostei</taxon>
        <taxon>Acanthomorphata</taxon>
        <taxon>Eupercaria</taxon>
        <taxon>Tetraodontiformes</taxon>
        <taxon>Tetradontoidea</taxon>
        <taxon>Tetraodontidae</taxon>
        <taxon>Tetraodon</taxon>
    </lineage>
</organism>
<dbReference type="EMBL" id="CAAE01005832">
    <property type="protein sequence ID" value="CAF88851.1"/>
    <property type="molecule type" value="Genomic_DNA"/>
</dbReference>
<sequence length="68" mass="7501">RSCWVCFATDEDDRSAEWVRPMLPRLHQVGPPDLPAALGGREAAGQQHGPRGLSTVQRRVPHRLPHAG</sequence>
<gene>
    <name evidence="2" type="ORF">GSTENG00002481001</name>
</gene>
<feature type="region of interest" description="Disordered" evidence="1">
    <location>
        <begin position="30"/>
        <end position="68"/>
    </location>
</feature>
<dbReference type="AlphaFoldDB" id="Q4TE31"/>
<feature type="non-terminal residue" evidence="2">
    <location>
        <position position="1"/>
    </location>
</feature>
<reference evidence="2" key="1">
    <citation type="journal article" date="2004" name="Nature">
        <title>Genome duplication in the teleost fish Tetraodon nigroviridis reveals the early vertebrate proto-karyotype.</title>
        <authorList>
            <person name="Jaillon O."/>
            <person name="Aury J.-M."/>
            <person name="Brunet F."/>
            <person name="Petit J.-L."/>
            <person name="Stange-Thomann N."/>
            <person name="Mauceli E."/>
            <person name="Bouneau L."/>
            <person name="Fischer C."/>
            <person name="Ozouf-Costaz C."/>
            <person name="Bernot A."/>
            <person name="Nicaud S."/>
            <person name="Jaffe D."/>
            <person name="Fisher S."/>
            <person name="Lutfalla G."/>
            <person name="Dossat C."/>
            <person name="Segurens B."/>
            <person name="Dasilva C."/>
            <person name="Salanoubat M."/>
            <person name="Levy M."/>
            <person name="Boudet N."/>
            <person name="Castellano S."/>
            <person name="Anthouard V."/>
            <person name="Jubin C."/>
            <person name="Castelli V."/>
            <person name="Katinka M."/>
            <person name="Vacherie B."/>
            <person name="Biemont C."/>
            <person name="Skalli Z."/>
            <person name="Cattolico L."/>
            <person name="Poulain J."/>
            <person name="De Berardinis V."/>
            <person name="Cruaud C."/>
            <person name="Duprat S."/>
            <person name="Brottier P."/>
            <person name="Coutanceau J.-P."/>
            <person name="Gouzy J."/>
            <person name="Parra G."/>
            <person name="Lardier G."/>
            <person name="Chapple C."/>
            <person name="McKernan K.J."/>
            <person name="McEwan P."/>
            <person name="Bosak S."/>
            <person name="Kellis M."/>
            <person name="Volff J.-N."/>
            <person name="Guigo R."/>
            <person name="Zody M.C."/>
            <person name="Mesirov J."/>
            <person name="Lindblad-Toh K."/>
            <person name="Birren B."/>
            <person name="Nusbaum C."/>
            <person name="Kahn D."/>
            <person name="Robinson-Rechavi M."/>
            <person name="Laudet V."/>
            <person name="Schachter V."/>
            <person name="Quetier F."/>
            <person name="Saurin W."/>
            <person name="Scarpelli C."/>
            <person name="Wincker P."/>
            <person name="Lander E.S."/>
            <person name="Weissenbach J."/>
            <person name="Roest Crollius H."/>
        </authorList>
    </citation>
    <scope>NUCLEOTIDE SEQUENCE [LARGE SCALE GENOMIC DNA]</scope>
</reference>
<dbReference type="KEGG" id="tng:GSTEN00002481G001"/>
<name>Q4TE31_TETNG</name>
<proteinExistence type="predicted"/>
<evidence type="ECO:0000313" key="2">
    <source>
        <dbReference type="EMBL" id="CAF88851.1"/>
    </source>
</evidence>
<reference evidence="2" key="2">
    <citation type="submission" date="2004-02" db="EMBL/GenBank/DDBJ databases">
        <authorList>
            <consortium name="Genoscope"/>
            <consortium name="Whitehead Institute Centre for Genome Research"/>
        </authorList>
    </citation>
    <scope>NUCLEOTIDE SEQUENCE</scope>
</reference>